<proteinExistence type="predicted"/>
<sequence>MTRPTKSVSQMTRKISKAEKQAREEMERKLVRNLQSKPEAWLSMNKKELEVFNKLTKLNENFTEADSISLSMLASSLYNYEELSAAARELDIYDEARGSLERRTLAYDKAVQQHMAALSIPLSQRLRLSNEMAKLMIEEKKLANMEAQNTQTINPLLALLEDDDYE</sequence>
<accession>A0ABU6MU31</accession>
<name>A0ABU6MU31_9BACI</name>
<feature type="compositionally biased region" description="Polar residues" evidence="1">
    <location>
        <begin position="1"/>
        <end position="13"/>
    </location>
</feature>
<comment type="caution">
    <text evidence="2">The sequence shown here is derived from an EMBL/GenBank/DDBJ whole genome shotgun (WGS) entry which is preliminary data.</text>
</comment>
<reference evidence="2 3" key="1">
    <citation type="submission" date="2023-03" db="EMBL/GenBank/DDBJ databases">
        <title>Bacillus Genome Sequencing.</title>
        <authorList>
            <person name="Dunlap C."/>
        </authorList>
    </citation>
    <scope>NUCLEOTIDE SEQUENCE [LARGE SCALE GENOMIC DNA]</scope>
    <source>
        <strain evidence="2 3">B-615</strain>
    </source>
</reference>
<dbReference type="RefSeq" id="WP_327919209.1">
    <property type="nucleotide sequence ID" value="NZ_JARMDB010000004.1"/>
</dbReference>
<feature type="region of interest" description="Disordered" evidence="1">
    <location>
        <begin position="1"/>
        <end position="23"/>
    </location>
</feature>
<organism evidence="2 3">
    <name type="scientific">Bacillus paramycoides</name>
    <dbReference type="NCBI Taxonomy" id="2026194"/>
    <lineage>
        <taxon>Bacteria</taxon>
        <taxon>Bacillati</taxon>
        <taxon>Bacillota</taxon>
        <taxon>Bacilli</taxon>
        <taxon>Bacillales</taxon>
        <taxon>Bacillaceae</taxon>
        <taxon>Bacillus</taxon>
        <taxon>Bacillus cereus group</taxon>
    </lineage>
</organism>
<evidence type="ECO:0000313" key="2">
    <source>
        <dbReference type="EMBL" id="MED1565334.1"/>
    </source>
</evidence>
<dbReference type="EMBL" id="JARMDB010000004">
    <property type="protein sequence ID" value="MED1565334.1"/>
    <property type="molecule type" value="Genomic_DNA"/>
</dbReference>
<keyword evidence="3" id="KW-1185">Reference proteome</keyword>
<evidence type="ECO:0000256" key="1">
    <source>
        <dbReference type="SAM" id="MobiDB-lite"/>
    </source>
</evidence>
<evidence type="ECO:0000313" key="3">
    <source>
        <dbReference type="Proteomes" id="UP001309448"/>
    </source>
</evidence>
<gene>
    <name evidence="2" type="ORF">P4U88_05125</name>
</gene>
<dbReference type="Proteomes" id="UP001309448">
    <property type="component" value="Unassembled WGS sequence"/>
</dbReference>
<evidence type="ECO:0008006" key="4">
    <source>
        <dbReference type="Google" id="ProtNLM"/>
    </source>
</evidence>
<protein>
    <recommendedName>
        <fullName evidence="4">Terminase</fullName>
    </recommendedName>
</protein>